<comment type="caution">
    <text evidence="1">The sequence shown here is derived from an EMBL/GenBank/DDBJ whole genome shotgun (WGS) entry which is preliminary data.</text>
</comment>
<dbReference type="EMBL" id="PVTG01000002">
    <property type="protein sequence ID" value="PRY51293.1"/>
    <property type="molecule type" value="Genomic_DNA"/>
</dbReference>
<sequence length="111" mass="11680">MGRLGRLHRPVPDTHRAVLARPGAGSDPGGMTTAYSYGTAHAVVMVGSVGSPDGLQPRQIGPAHATIGRVTGRSRKSLCGAYVAVDEQLQWPPEGYEEQQLCADCATLARL</sequence>
<proteinExistence type="predicted"/>
<dbReference type="AlphaFoldDB" id="A0A2T0U058"/>
<keyword evidence="2" id="KW-1185">Reference proteome</keyword>
<gene>
    <name evidence="1" type="ORF">LY71_102360</name>
</gene>
<evidence type="ECO:0000313" key="1">
    <source>
        <dbReference type="EMBL" id="PRY51293.1"/>
    </source>
</evidence>
<accession>A0A2T0U058</accession>
<reference evidence="1 2" key="1">
    <citation type="submission" date="2018-03" db="EMBL/GenBank/DDBJ databases">
        <title>Genomic Encyclopedia of Archaeal and Bacterial Type Strains, Phase II (KMG-II): from individual species to whole genera.</title>
        <authorList>
            <person name="Goeker M."/>
        </authorList>
    </citation>
    <scope>NUCLEOTIDE SEQUENCE [LARGE SCALE GENOMIC DNA]</scope>
    <source>
        <strain evidence="1 2">DSM 45416</strain>
    </source>
</reference>
<protein>
    <submittedName>
        <fullName evidence="1">Uncharacterized protein</fullName>
    </submittedName>
</protein>
<dbReference type="Proteomes" id="UP000239210">
    <property type="component" value="Unassembled WGS sequence"/>
</dbReference>
<evidence type="ECO:0000313" key="2">
    <source>
        <dbReference type="Proteomes" id="UP000239210"/>
    </source>
</evidence>
<organism evidence="1 2">
    <name type="scientific">Geodermatophilus tzadiensis</name>
    <dbReference type="NCBI Taxonomy" id="1137988"/>
    <lineage>
        <taxon>Bacteria</taxon>
        <taxon>Bacillati</taxon>
        <taxon>Actinomycetota</taxon>
        <taxon>Actinomycetes</taxon>
        <taxon>Geodermatophilales</taxon>
        <taxon>Geodermatophilaceae</taxon>
        <taxon>Geodermatophilus</taxon>
    </lineage>
</organism>
<name>A0A2T0U058_9ACTN</name>